<dbReference type="GO" id="GO:0005085">
    <property type="term" value="F:guanyl-nucleotide exchange factor activity"/>
    <property type="evidence" value="ECO:0007669"/>
    <property type="project" value="UniProtKB-KW"/>
</dbReference>
<feature type="non-terminal residue" evidence="6">
    <location>
        <position position="195"/>
    </location>
</feature>
<keyword evidence="5" id="KW-0143">Chaperone</keyword>
<keyword evidence="3" id="KW-0963">Cytoplasm</keyword>
<keyword evidence="4" id="KW-0344">Guanine-nucleotide releasing factor</keyword>
<name>A0A3P7JVV2_STRVU</name>
<proteinExistence type="inferred from homology"/>
<comment type="subcellular location">
    <subcellularLocation>
        <location evidence="1">Cytoplasm</location>
        <location evidence="1">Cell cortex</location>
    </subcellularLocation>
</comment>
<evidence type="ECO:0000256" key="3">
    <source>
        <dbReference type="ARBA" id="ARBA00022490"/>
    </source>
</evidence>
<dbReference type="AlphaFoldDB" id="A0A3P7JVV2"/>
<gene>
    <name evidence="6" type="ORF">SVUK_LOCUS20211</name>
</gene>
<dbReference type="EMBL" id="UYYB01137462">
    <property type="protein sequence ID" value="VDM85213.1"/>
    <property type="molecule type" value="Genomic_DNA"/>
</dbReference>
<accession>A0A3P7JVV2</accession>
<organism evidence="6 7">
    <name type="scientific">Strongylus vulgaris</name>
    <name type="common">Blood worm</name>
    <dbReference type="NCBI Taxonomy" id="40348"/>
    <lineage>
        <taxon>Eukaryota</taxon>
        <taxon>Metazoa</taxon>
        <taxon>Ecdysozoa</taxon>
        <taxon>Nematoda</taxon>
        <taxon>Chromadorea</taxon>
        <taxon>Rhabditida</taxon>
        <taxon>Rhabditina</taxon>
        <taxon>Rhabditomorpha</taxon>
        <taxon>Strongyloidea</taxon>
        <taxon>Strongylidae</taxon>
        <taxon>Strongylus</taxon>
    </lineage>
</organism>
<dbReference type="PANTHER" id="PTHR12425">
    <property type="entry name" value="SYNEMBRYN"/>
    <property type="match status" value="1"/>
</dbReference>
<protein>
    <submittedName>
        <fullName evidence="6">Uncharacterized protein</fullName>
    </submittedName>
</protein>
<reference evidence="6 7" key="1">
    <citation type="submission" date="2018-11" db="EMBL/GenBank/DDBJ databases">
        <authorList>
            <consortium name="Pathogen Informatics"/>
        </authorList>
    </citation>
    <scope>NUCLEOTIDE SEQUENCE [LARGE SCALE GENOMIC DNA]</scope>
</reference>
<comment type="similarity">
    <text evidence="2">Belongs to the synembryn family.</text>
</comment>
<dbReference type="Proteomes" id="UP000270094">
    <property type="component" value="Unassembled WGS sequence"/>
</dbReference>
<dbReference type="InterPro" id="IPR008376">
    <property type="entry name" value="Chaperone_Ric-8_A/B"/>
</dbReference>
<keyword evidence="7" id="KW-1185">Reference proteome</keyword>
<dbReference type="Pfam" id="PF10165">
    <property type="entry name" value="Ric8"/>
    <property type="match status" value="1"/>
</dbReference>
<dbReference type="InterPro" id="IPR019318">
    <property type="entry name" value="Gua_nucleotide_exch_fac_Ric8"/>
</dbReference>
<evidence type="ECO:0000313" key="7">
    <source>
        <dbReference type="Proteomes" id="UP000270094"/>
    </source>
</evidence>
<dbReference type="GO" id="GO:0007186">
    <property type="term" value="P:G protein-coupled receptor signaling pathway"/>
    <property type="evidence" value="ECO:0007669"/>
    <property type="project" value="TreeGrafter"/>
</dbReference>
<sequence>MKILDGRKEQYDLYDMSFAQALLDGLERKLDDSFDLQNNNQDSDLLSTYFGSALKLCSASKEARRYCRLKILPPLVAADVARRPDEGETLRNKIIRVMMSPVFSKDLASEFMFVLCKRSVNRLIKYTGLGHSAGLLANSGLLGQINAPKSASDSEDSETEDYRAVEDRSACYNFECTRLIQLLVVFDQKMRDLLP</sequence>
<evidence type="ECO:0000256" key="1">
    <source>
        <dbReference type="ARBA" id="ARBA00004544"/>
    </source>
</evidence>
<dbReference type="GO" id="GO:0001965">
    <property type="term" value="F:G-protein alpha-subunit binding"/>
    <property type="evidence" value="ECO:0007669"/>
    <property type="project" value="TreeGrafter"/>
</dbReference>
<evidence type="ECO:0000256" key="5">
    <source>
        <dbReference type="ARBA" id="ARBA00023186"/>
    </source>
</evidence>
<evidence type="ECO:0000256" key="2">
    <source>
        <dbReference type="ARBA" id="ARBA00009049"/>
    </source>
</evidence>
<dbReference type="OrthoDB" id="5585685at2759"/>
<evidence type="ECO:0000313" key="6">
    <source>
        <dbReference type="EMBL" id="VDM85213.1"/>
    </source>
</evidence>
<dbReference type="PRINTS" id="PR01802">
    <property type="entry name" value="SYNEMBRYN"/>
</dbReference>
<evidence type="ECO:0000256" key="4">
    <source>
        <dbReference type="ARBA" id="ARBA00022658"/>
    </source>
</evidence>
<dbReference type="GO" id="GO:0005938">
    <property type="term" value="C:cell cortex"/>
    <property type="evidence" value="ECO:0007669"/>
    <property type="project" value="UniProtKB-SubCell"/>
</dbReference>
<dbReference type="PANTHER" id="PTHR12425:SF5">
    <property type="entry name" value="SYNEMBRYN"/>
    <property type="match status" value="1"/>
</dbReference>